<dbReference type="OrthoDB" id="286301at2759"/>
<dbReference type="EMBL" id="BKCP01004949">
    <property type="protein sequence ID" value="GER34739.1"/>
    <property type="molecule type" value="Genomic_DNA"/>
</dbReference>
<accession>A0A5A7PPQ8</accession>
<reference evidence="2" key="1">
    <citation type="journal article" date="2019" name="Curr. Biol.">
        <title>Genome Sequence of Striga asiatica Provides Insight into the Evolution of Plant Parasitism.</title>
        <authorList>
            <person name="Yoshida S."/>
            <person name="Kim S."/>
            <person name="Wafula E.K."/>
            <person name="Tanskanen J."/>
            <person name="Kim Y.M."/>
            <person name="Honaas L."/>
            <person name="Yang Z."/>
            <person name="Spallek T."/>
            <person name="Conn C.E."/>
            <person name="Ichihashi Y."/>
            <person name="Cheong K."/>
            <person name="Cui S."/>
            <person name="Der J.P."/>
            <person name="Gundlach H."/>
            <person name="Jiao Y."/>
            <person name="Hori C."/>
            <person name="Ishida J.K."/>
            <person name="Kasahara H."/>
            <person name="Kiba T."/>
            <person name="Kim M.S."/>
            <person name="Koo N."/>
            <person name="Laohavisit A."/>
            <person name="Lee Y.H."/>
            <person name="Lumba S."/>
            <person name="McCourt P."/>
            <person name="Mortimer J.C."/>
            <person name="Mutuku J.M."/>
            <person name="Nomura T."/>
            <person name="Sasaki-Sekimoto Y."/>
            <person name="Seto Y."/>
            <person name="Wang Y."/>
            <person name="Wakatake T."/>
            <person name="Sakakibara H."/>
            <person name="Demura T."/>
            <person name="Yamaguchi S."/>
            <person name="Yoneyama K."/>
            <person name="Manabe R.I."/>
            <person name="Nelson D.C."/>
            <person name="Schulman A.H."/>
            <person name="Timko M.P."/>
            <person name="dePamphilis C.W."/>
            <person name="Choi D."/>
            <person name="Shirasu K."/>
        </authorList>
    </citation>
    <scope>NUCLEOTIDE SEQUENCE [LARGE SCALE GENOMIC DNA]</scope>
    <source>
        <strain evidence="2">cv. UVA1</strain>
    </source>
</reference>
<name>A0A5A7PPQ8_STRAF</name>
<protein>
    <submittedName>
        <fullName evidence="1">Fasciclin-like arabinogalactan family protein</fullName>
    </submittedName>
</protein>
<evidence type="ECO:0000313" key="1">
    <source>
        <dbReference type="EMBL" id="GER34739.1"/>
    </source>
</evidence>
<comment type="caution">
    <text evidence="1">The sequence shown here is derived from an EMBL/GenBank/DDBJ whole genome shotgun (WGS) entry which is preliminary data.</text>
</comment>
<proteinExistence type="predicted"/>
<sequence length="126" mass="13798">MKELPHRERVYASGIESYRLCHDQQVQNTSNPHLEQPENMINSSHIPFIGNIVNDLQKCAHFSLLIPSSLDLMASEHRDFNVEAVMLTASEVVSGFGSDMAGAGISLCAPTETTFADLPLPSGSKR</sequence>
<gene>
    <name evidence="1" type="ORF">STAS_10985</name>
</gene>
<dbReference type="AlphaFoldDB" id="A0A5A7PPQ8"/>
<dbReference type="Proteomes" id="UP000325081">
    <property type="component" value="Unassembled WGS sequence"/>
</dbReference>
<evidence type="ECO:0000313" key="2">
    <source>
        <dbReference type="Proteomes" id="UP000325081"/>
    </source>
</evidence>
<organism evidence="1 2">
    <name type="scientific">Striga asiatica</name>
    <name type="common">Asiatic witchweed</name>
    <name type="synonym">Buchnera asiatica</name>
    <dbReference type="NCBI Taxonomy" id="4170"/>
    <lineage>
        <taxon>Eukaryota</taxon>
        <taxon>Viridiplantae</taxon>
        <taxon>Streptophyta</taxon>
        <taxon>Embryophyta</taxon>
        <taxon>Tracheophyta</taxon>
        <taxon>Spermatophyta</taxon>
        <taxon>Magnoliopsida</taxon>
        <taxon>eudicotyledons</taxon>
        <taxon>Gunneridae</taxon>
        <taxon>Pentapetalae</taxon>
        <taxon>asterids</taxon>
        <taxon>lamiids</taxon>
        <taxon>Lamiales</taxon>
        <taxon>Orobanchaceae</taxon>
        <taxon>Buchnereae</taxon>
        <taxon>Striga</taxon>
    </lineage>
</organism>
<keyword evidence="2" id="KW-1185">Reference proteome</keyword>